<feature type="transmembrane region" description="Helical" evidence="4">
    <location>
        <begin position="35"/>
        <end position="59"/>
    </location>
</feature>
<name>A0ABN9L4D2_9NEOB</name>
<dbReference type="Pfam" id="PF16212">
    <property type="entry name" value="PhoLip_ATPase_C"/>
    <property type="match status" value="1"/>
</dbReference>
<dbReference type="PANTHER" id="PTHR24092">
    <property type="entry name" value="PROBABLE PHOSPHOLIPID-TRANSPORTING ATPASE"/>
    <property type="match status" value="1"/>
</dbReference>
<comment type="caution">
    <text evidence="6">The sequence shown here is derived from an EMBL/GenBank/DDBJ whole genome shotgun (WGS) entry which is preliminary data.</text>
</comment>
<keyword evidence="7" id="KW-1185">Reference proteome</keyword>
<evidence type="ECO:0000256" key="3">
    <source>
        <dbReference type="ARBA" id="ARBA00022842"/>
    </source>
</evidence>
<dbReference type="EMBL" id="CAUEEQ010006212">
    <property type="protein sequence ID" value="CAJ0929897.1"/>
    <property type="molecule type" value="Genomic_DNA"/>
</dbReference>
<reference evidence="6" key="1">
    <citation type="submission" date="2023-07" db="EMBL/GenBank/DDBJ databases">
        <authorList>
            <person name="Stuckert A."/>
        </authorList>
    </citation>
    <scope>NUCLEOTIDE SEQUENCE</scope>
</reference>
<comment type="subcellular location">
    <subcellularLocation>
        <location evidence="1">Membrane</location>
        <topology evidence="1">Multi-pass membrane protein</topology>
    </subcellularLocation>
</comment>
<evidence type="ECO:0000256" key="1">
    <source>
        <dbReference type="ARBA" id="ARBA00004141"/>
    </source>
</evidence>
<dbReference type="InterPro" id="IPR032630">
    <property type="entry name" value="P_typ_ATPase_c"/>
</dbReference>
<evidence type="ECO:0000313" key="7">
    <source>
        <dbReference type="Proteomes" id="UP001176940"/>
    </source>
</evidence>
<evidence type="ECO:0000259" key="5">
    <source>
        <dbReference type="Pfam" id="PF16212"/>
    </source>
</evidence>
<proteinExistence type="predicted"/>
<dbReference type="PANTHER" id="PTHR24092:SF52">
    <property type="entry name" value="PHOSPHOLIPID-TRANSPORTING ATPASE FETA"/>
    <property type="match status" value="1"/>
</dbReference>
<keyword evidence="4" id="KW-1133">Transmembrane helix</keyword>
<keyword evidence="2" id="KW-0479">Metal-binding</keyword>
<keyword evidence="3" id="KW-0460">Magnesium</keyword>
<evidence type="ECO:0000256" key="4">
    <source>
        <dbReference type="SAM" id="Phobius"/>
    </source>
</evidence>
<keyword evidence="4" id="KW-0812">Transmembrane</keyword>
<evidence type="ECO:0000256" key="2">
    <source>
        <dbReference type="ARBA" id="ARBA00022723"/>
    </source>
</evidence>
<sequence>MAQTCLLLVVSAQIGLDTAYWTAVNQFFIWGSLAVYFAISFTTYSDGMYLIFTGSFPFIGTARNSLNQPSIWLAIFLTMVLCVLPVVAYRFLRSQLKPTFSDRTHRLEISNNGFFNLQIQRKIKEAKKRPVPPPRKVKIRRTSSRRSGYAFSHTQGYGDLITSGKTFRSKIPFHQTGRFSPNERR</sequence>
<protein>
    <recommendedName>
        <fullName evidence="5">P-type ATPase C-terminal domain-containing protein</fullName>
    </recommendedName>
</protein>
<organism evidence="6 7">
    <name type="scientific">Ranitomeya imitator</name>
    <name type="common">mimic poison frog</name>
    <dbReference type="NCBI Taxonomy" id="111125"/>
    <lineage>
        <taxon>Eukaryota</taxon>
        <taxon>Metazoa</taxon>
        <taxon>Chordata</taxon>
        <taxon>Craniata</taxon>
        <taxon>Vertebrata</taxon>
        <taxon>Euteleostomi</taxon>
        <taxon>Amphibia</taxon>
        <taxon>Batrachia</taxon>
        <taxon>Anura</taxon>
        <taxon>Neobatrachia</taxon>
        <taxon>Hyloidea</taxon>
        <taxon>Dendrobatidae</taxon>
        <taxon>Dendrobatinae</taxon>
        <taxon>Ranitomeya</taxon>
    </lineage>
</organism>
<feature type="domain" description="P-type ATPase C-terminal" evidence="5">
    <location>
        <begin position="2"/>
        <end position="99"/>
    </location>
</feature>
<accession>A0ABN9L4D2</accession>
<keyword evidence="4" id="KW-0472">Membrane</keyword>
<dbReference type="Proteomes" id="UP001176940">
    <property type="component" value="Unassembled WGS sequence"/>
</dbReference>
<feature type="transmembrane region" description="Helical" evidence="4">
    <location>
        <begin position="71"/>
        <end position="92"/>
    </location>
</feature>
<evidence type="ECO:0000313" key="6">
    <source>
        <dbReference type="EMBL" id="CAJ0929897.1"/>
    </source>
</evidence>
<gene>
    <name evidence="6" type="ORF">RIMI_LOCUS3985172</name>
</gene>